<protein>
    <submittedName>
        <fullName evidence="2">Nuclease-related domain-containing protein</fullName>
    </submittedName>
</protein>
<dbReference type="RefSeq" id="WP_176754119.1">
    <property type="nucleotide sequence ID" value="NZ_FNFY01000016.1"/>
</dbReference>
<proteinExistence type="predicted"/>
<organism evidence="2 3">
    <name type="scientific">Lacicoccus qingdaonensis</name>
    <dbReference type="NCBI Taxonomy" id="576118"/>
    <lineage>
        <taxon>Bacteria</taxon>
        <taxon>Bacillati</taxon>
        <taxon>Bacillota</taxon>
        <taxon>Bacilli</taxon>
        <taxon>Bacillales</taxon>
        <taxon>Salinicoccaceae</taxon>
        <taxon>Lacicoccus</taxon>
    </lineage>
</organism>
<dbReference type="Proteomes" id="UP000199008">
    <property type="component" value="Unassembled WGS sequence"/>
</dbReference>
<keyword evidence="3" id="KW-1185">Reference proteome</keyword>
<feature type="domain" description="NERD" evidence="1">
    <location>
        <begin position="36"/>
        <end position="157"/>
    </location>
</feature>
<evidence type="ECO:0000313" key="3">
    <source>
        <dbReference type="Proteomes" id="UP000199008"/>
    </source>
</evidence>
<reference evidence="3" key="1">
    <citation type="submission" date="2016-10" db="EMBL/GenBank/DDBJ databases">
        <authorList>
            <person name="Varghese N."/>
            <person name="Submissions S."/>
        </authorList>
    </citation>
    <scope>NUCLEOTIDE SEQUENCE [LARGE SCALE GENOMIC DNA]</scope>
    <source>
        <strain evidence="3">CGMCC 1.8895</strain>
    </source>
</reference>
<sequence>MILRYKPLKLEQLEILKCRAVVAADEVNELGNLKLGWEGEGELDRMIDERMAGRNCIHLKDYRFSVSQTGNDSRKVSRSTSEVQIDNIFIAGDLVFTFEVKKYNFDLVYSDTVWTFTGGDKFKNLMQQVSRHNDAFRYLLRQSGNGADFEVYSCLVFINPKQTIYNLPYGKNILTYSGIEKFLDRIVRDNHYSHDRLLDFLESRRLTKSMYDGKANIELDALAGGVYCEHCYRELERVNRNKYNCVKCNENFDLLTVTRRLINELKMLNEDWKLDSSIIAKYSGHQISSSYIRRQKQRGNIDY</sequence>
<gene>
    <name evidence="2" type="ORF">SAMN05216216_11619</name>
</gene>
<name>A0A1G9GAF5_9BACL</name>
<accession>A0A1G9GAF5</accession>
<dbReference type="AlphaFoldDB" id="A0A1G9GAF5"/>
<dbReference type="STRING" id="576118.SAMN05216216_11619"/>
<evidence type="ECO:0000313" key="2">
    <source>
        <dbReference type="EMBL" id="SDK97602.1"/>
    </source>
</evidence>
<dbReference type="Pfam" id="PF08378">
    <property type="entry name" value="NERD"/>
    <property type="match status" value="1"/>
</dbReference>
<dbReference type="EMBL" id="FNFY01000016">
    <property type="protein sequence ID" value="SDK97602.1"/>
    <property type="molecule type" value="Genomic_DNA"/>
</dbReference>
<dbReference type="InterPro" id="IPR011528">
    <property type="entry name" value="NERD"/>
</dbReference>
<evidence type="ECO:0000259" key="1">
    <source>
        <dbReference type="Pfam" id="PF08378"/>
    </source>
</evidence>